<protein>
    <recommendedName>
        <fullName evidence="2">RING-type domain-containing protein</fullName>
    </recommendedName>
</protein>
<dbReference type="PANTHER" id="PTHR22765:SF434">
    <property type="entry name" value="GB|AAD18119.1-RELATED"/>
    <property type="match status" value="1"/>
</dbReference>
<dbReference type="PROSITE" id="PS50089">
    <property type="entry name" value="ZF_RING_2"/>
    <property type="match status" value="1"/>
</dbReference>
<dbReference type="SUPFAM" id="SSF57850">
    <property type="entry name" value="RING/U-box"/>
    <property type="match status" value="1"/>
</dbReference>
<accession>A0AAD9U0J0</accession>
<dbReference type="InterPro" id="IPR013083">
    <property type="entry name" value="Znf_RING/FYVE/PHD"/>
</dbReference>
<dbReference type="AlphaFoldDB" id="A0AAD9U0J0"/>
<keyword evidence="4" id="KW-1185">Reference proteome</keyword>
<dbReference type="SMART" id="SM00184">
    <property type="entry name" value="RING"/>
    <property type="match status" value="1"/>
</dbReference>
<sequence>MQQAANIVYNNRNYSFNKSSSAVLYKIPPTRAFSYVRLIISCSASSDLASYLFQMAATAYQIGLSFDLDEVFDMSLGHQITSSEVSTPKDSNYRITASNTLVSSLPTVVTDGVCSVCMEDFQTRIEFSGKQVPCGHVFHATCITTWLVLCNSCPLCRSPCIVYDEDSDRRFQ</sequence>
<dbReference type="GO" id="GO:0061630">
    <property type="term" value="F:ubiquitin protein ligase activity"/>
    <property type="evidence" value="ECO:0007669"/>
    <property type="project" value="TreeGrafter"/>
</dbReference>
<evidence type="ECO:0000313" key="4">
    <source>
        <dbReference type="Proteomes" id="UP001280121"/>
    </source>
</evidence>
<evidence type="ECO:0000313" key="3">
    <source>
        <dbReference type="EMBL" id="KAK2645562.1"/>
    </source>
</evidence>
<keyword evidence="1" id="KW-0863">Zinc-finger</keyword>
<dbReference type="Pfam" id="PF13639">
    <property type="entry name" value="zf-RING_2"/>
    <property type="match status" value="1"/>
</dbReference>
<gene>
    <name evidence="3" type="ORF">Ddye_020757</name>
</gene>
<keyword evidence="1" id="KW-0479">Metal-binding</keyword>
<dbReference type="GO" id="GO:0008270">
    <property type="term" value="F:zinc ion binding"/>
    <property type="evidence" value="ECO:0007669"/>
    <property type="project" value="UniProtKB-KW"/>
</dbReference>
<keyword evidence="1" id="KW-0862">Zinc</keyword>
<reference evidence="3" key="1">
    <citation type="journal article" date="2023" name="Plant J.">
        <title>Genome sequences and population genomics provide insights into the demographic history, inbreeding, and mutation load of two 'living fossil' tree species of Dipteronia.</title>
        <authorList>
            <person name="Feng Y."/>
            <person name="Comes H.P."/>
            <person name="Chen J."/>
            <person name="Zhu S."/>
            <person name="Lu R."/>
            <person name="Zhang X."/>
            <person name="Li P."/>
            <person name="Qiu J."/>
            <person name="Olsen K.M."/>
            <person name="Qiu Y."/>
        </authorList>
    </citation>
    <scope>NUCLEOTIDE SEQUENCE</scope>
    <source>
        <strain evidence="3">KIB01</strain>
    </source>
</reference>
<dbReference type="GO" id="GO:0006511">
    <property type="term" value="P:ubiquitin-dependent protein catabolic process"/>
    <property type="evidence" value="ECO:0007669"/>
    <property type="project" value="TreeGrafter"/>
</dbReference>
<feature type="domain" description="RING-type" evidence="2">
    <location>
        <begin position="114"/>
        <end position="157"/>
    </location>
</feature>
<evidence type="ECO:0000256" key="1">
    <source>
        <dbReference type="PROSITE-ProRule" id="PRU00175"/>
    </source>
</evidence>
<dbReference type="Gene3D" id="3.30.40.10">
    <property type="entry name" value="Zinc/RING finger domain, C3HC4 (zinc finger)"/>
    <property type="match status" value="1"/>
</dbReference>
<dbReference type="PANTHER" id="PTHR22765">
    <property type="entry name" value="RING FINGER AND PROTEASE ASSOCIATED DOMAIN-CONTAINING"/>
    <property type="match status" value="1"/>
</dbReference>
<dbReference type="InterPro" id="IPR001841">
    <property type="entry name" value="Znf_RING"/>
</dbReference>
<organism evidence="3 4">
    <name type="scientific">Dipteronia dyeriana</name>
    <dbReference type="NCBI Taxonomy" id="168575"/>
    <lineage>
        <taxon>Eukaryota</taxon>
        <taxon>Viridiplantae</taxon>
        <taxon>Streptophyta</taxon>
        <taxon>Embryophyta</taxon>
        <taxon>Tracheophyta</taxon>
        <taxon>Spermatophyta</taxon>
        <taxon>Magnoliopsida</taxon>
        <taxon>eudicotyledons</taxon>
        <taxon>Gunneridae</taxon>
        <taxon>Pentapetalae</taxon>
        <taxon>rosids</taxon>
        <taxon>malvids</taxon>
        <taxon>Sapindales</taxon>
        <taxon>Sapindaceae</taxon>
        <taxon>Hippocastanoideae</taxon>
        <taxon>Acereae</taxon>
        <taxon>Dipteronia</taxon>
    </lineage>
</organism>
<evidence type="ECO:0000259" key="2">
    <source>
        <dbReference type="PROSITE" id="PS50089"/>
    </source>
</evidence>
<dbReference type="Proteomes" id="UP001280121">
    <property type="component" value="Unassembled WGS sequence"/>
</dbReference>
<proteinExistence type="predicted"/>
<dbReference type="InterPro" id="IPR051826">
    <property type="entry name" value="E3_ubiquitin-ligase_domain"/>
</dbReference>
<name>A0AAD9U0J0_9ROSI</name>
<comment type="caution">
    <text evidence="3">The sequence shown here is derived from an EMBL/GenBank/DDBJ whole genome shotgun (WGS) entry which is preliminary data.</text>
</comment>
<dbReference type="EMBL" id="JANJYI010000006">
    <property type="protein sequence ID" value="KAK2645562.1"/>
    <property type="molecule type" value="Genomic_DNA"/>
</dbReference>